<evidence type="ECO:0000256" key="2">
    <source>
        <dbReference type="ARBA" id="ARBA00022475"/>
    </source>
</evidence>
<evidence type="ECO:0000313" key="10">
    <source>
        <dbReference type="EMBL" id="RJP59246.1"/>
    </source>
</evidence>
<keyword evidence="2" id="KW-1003">Cell membrane</keyword>
<feature type="transmembrane region" description="Helical" evidence="8">
    <location>
        <begin position="274"/>
        <end position="295"/>
    </location>
</feature>
<gene>
    <name evidence="10" type="ORF">C4541_06485</name>
</gene>
<feature type="domain" description="Glycosyltransferase RgtA/B/C/D-like" evidence="9">
    <location>
        <begin position="81"/>
        <end position="231"/>
    </location>
</feature>
<keyword evidence="6 8" id="KW-1133">Transmembrane helix</keyword>
<proteinExistence type="predicted"/>
<dbReference type="GO" id="GO:0016763">
    <property type="term" value="F:pentosyltransferase activity"/>
    <property type="evidence" value="ECO:0007669"/>
    <property type="project" value="TreeGrafter"/>
</dbReference>
<evidence type="ECO:0000313" key="11">
    <source>
        <dbReference type="Proteomes" id="UP000266426"/>
    </source>
</evidence>
<dbReference type="AlphaFoldDB" id="A0A3A4R4A1"/>
<dbReference type="EMBL" id="QZJZ01000053">
    <property type="protein sequence ID" value="RJP59246.1"/>
    <property type="molecule type" value="Genomic_DNA"/>
</dbReference>
<dbReference type="InterPro" id="IPR050297">
    <property type="entry name" value="LipidA_mod_glycosyltrf_83"/>
</dbReference>
<keyword evidence="7 8" id="KW-0472">Membrane</keyword>
<feature type="transmembrane region" description="Helical" evidence="8">
    <location>
        <begin position="31"/>
        <end position="53"/>
    </location>
</feature>
<organism evidence="10 11">
    <name type="scientific">Candidatus Auribacter fodinae</name>
    <dbReference type="NCBI Taxonomy" id="2093366"/>
    <lineage>
        <taxon>Bacteria</taxon>
        <taxon>Pseudomonadati</taxon>
        <taxon>Candidatus Auribacterota</taxon>
        <taxon>Candidatus Auribacteria</taxon>
        <taxon>Candidatus Auribacterales</taxon>
        <taxon>Candidatus Auribacteraceae</taxon>
        <taxon>Candidatus Auribacter</taxon>
    </lineage>
</organism>
<keyword evidence="5 8" id="KW-0812">Transmembrane</keyword>
<dbReference type="GO" id="GO:0009103">
    <property type="term" value="P:lipopolysaccharide biosynthetic process"/>
    <property type="evidence" value="ECO:0007669"/>
    <property type="project" value="UniProtKB-ARBA"/>
</dbReference>
<evidence type="ECO:0000256" key="3">
    <source>
        <dbReference type="ARBA" id="ARBA00022676"/>
    </source>
</evidence>
<evidence type="ECO:0000259" key="9">
    <source>
        <dbReference type="Pfam" id="PF13231"/>
    </source>
</evidence>
<dbReference type="Pfam" id="PF13231">
    <property type="entry name" value="PMT_2"/>
    <property type="match status" value="1"/>
</dbReference>
<evidence type="ECO:0000256" key="5">
    <source>
        <dbReference type="ARBA" id="ARBA00022692"/>
    </source>
</evidence>
<keyword evidence="3" id="KW-0328">Glycosyltransferase</keyword>
<keyword evidence="4" id="KW-0808">Transferase</keyword>
<accession>A0A3A4R4A1</accession>
<dbReference type="GO" id="GO:0005886">
    <property type="term" value="C:plasma membrane"/>
    <property type="evidence" value="ECO:0007669"/>
    <property type="project" value="UniProtKB-SubCell"/>
</dbReference>
<feature type="transmembrane region" description="Helical" evidence="8">
    <location>
        <begin position="176"/>
        <end position="205"/>
    </location>
</feature>
<feature type="transmembrane region" description="Helical" evidence="8">
    <location>
        <begin position="106"/>
        <end position="127"/>
    </location>
</feature>
<feature type="transmembrane region" description="Helical" evidence="8">
    <location>
        <begin position="217"/>
        <end position="236"/>
    </location>
</feature>
<evidence type="ECO:0000256" key="7">
    <source>
        <dbReference type="ARBA" id="ARBA00023136"/>
    </source>
</evidence>
<reference evidence="10 11" key="1">
    <citation type="journal article" date="2017" name="ISME J.">
        <title>Energy and carbon metabolisms in a deep terrestrial subsurface fluid microbial community.</title>
        <authorList>
            <person name="Momper L."/>
            <person name="Jungbluth S.P."/>
            <person name="Lee M.D."/>
            <person name="Amend J.P."/>
        </authorList>
    </citation>
    <scope>NUCLEOTIDE SEQUENCE [LARGE SCALE GENOMIC DNA]</scope>
    <source>
        <strain evidence="10">SURF_26</strain>
    </source>
</reference>
<protein>
    <recommendedName>
        <fullName evidence="9">Glycosyltransferase RgtA/B/C/D-like domain-containing protein</fullName>
    </recommendedName>
</protein>
<evidence type="ECO:0000256" key="1">
    <source>
        <dbReference type="ARBA" id="ARBA00004651"/>
    </source>
</evidence>
<evidence type="ECO:0000256" key="8">
    <source>
        <dbReference type="SAM" id="Phobius"/>
    </source>
</evidence>
<comment type="subcellular location">
    <subcellularLocation>
        <location evidence="1">Cell membrane</location>
        <topology evidence="1">Multi-pass membrane protein</topology>
    </subcellularLocation>
</comment>
<evidence type="ECO:0000256" key="6">
    <source>
        <dbReference type="ARBA" id="ARBA00022989"/>
    </source>
</evidence>
<dbReference type="InterPro" id="IPR038731">
    <property type="entry name" value="RgtA/B/C-like"/>
</dbReference>
<sequence length="537" mass="60976">MNINLFRFIKSEFHEFVYTVRDDCRHIASKLLIGIVIIGIVLRIIAFGGHTVIHIDEALYSNWAASIGHNHKLLFTISGVDKPPLFYYLVGASMFLFGPNDQAAKLPGLAIGSLTIMLGALIAYALLRRKDASLWTAFFFALSPFEIAYGPTVFADASCMFFALAAVYAILARLPIMSGLFFGLSIITKQSAIYFLPLYAILYIIRFRMRLYPLKGVLAGVLYPLVPTLIWALLIADRGLGVFFGICKQEFFSKGEGISLFKWLAFAQYITGNWLTFILSLAAIIGALVFYGYDLARKRSESDPDRYCELIAMLLFVIGYTAMISVLQYPLYSRYVSVISGIYLVLFGIGVSIVFRELLARARYYSGKKVYIFLRLGIVAAIVYWLFAVPDNLANFPDGTQYQEMETVLPCVSYIKNHGYPAAIFYTENLWPFIPWYVYDDHKQDKVYRRPVQFKTASGIHDLAQRMAKDQEELEDKKIYFIIDPRKDSEAFDLLEQELGFSLAAECVFTAQPTRQGRPSYMVYRIDNLALKPFAEQ</sequence>
<feature type="transmembrane region" description="Helical" evidence="8">
    <location>
        <begin position="307"/>
        <end position="329"/>
    </location>
</feature>
<dbReference type="PANTHER" id="PTHR33908:SF11">
    <property type="entry name" value="MEMBRANE PROTEIN"/>
    <property type="match status" value="1"/>
</dbReference>
<name>A0A3A4R4A1_9BACT</name>
<comment type="caution">
    <text evidence="10">The sequence shown here is derived from an EMBL/GenBank/DDBJ whole genome shotgun (WGS) entry which is preliminary data.</text>
</comment>
<feature type="transmembrane region" description="Helical" evidence="8">
    <location>
        <begin position="148"/>
        <end position="170"/>
    </location>
</feature>
<dbReference type="Proteomes" id="UP000266426">
    <property type="component" value="Unassembled WGS sequence"/>
</dbReference>
<feature type="transmembrane region" description="Helical" evidence="8">
    <location>
        <begin position="370"/>
        <end position="387"/>
    </location>
</feature>
<dbReference type="PANTHER" id="PTHR33908">
    <property type="entry name" value="MANNOSYLTRANSFERASE YKCB-RELATED"/>
    <property type="match status" value="1"/>
</dbReference>
<evidence type="ECO:0000256" key="4">
    <source>
        <dbReference type="ARBA" id="ARBA00022679"/>
    </source>
</evidence>
<feature type="transmembrane region" description="Helical" evidence="8">
    <location>
        <begin position="335"/>
        <end position="358"/>
    </location>
</feature>